<dbReference type="EMBL" id="JBHSBN010000011">
    <property type="protein sequence ID" value="MFC4107849.1"/>
    <property type="molecule type" value="Genomic_DNA"/>
</dbReference>
<dbReference type="PANTHER" id="PTHR35007:SF4">
    <property type="entry name" value="CONSERVED TRANSMEMBRANE PROTEIN-RELATED"/>
    <property type="match status" value="1"/>
</dbReference>
<feature type="transmembrane region" description="Helical" evidence="1">
    <location>
        <begin position="151"/>
        <end position="169"/>
    </location>
</feature>
<feature type="transmembrane region" description="Helical" evidence="1">
    <location>
        <begin position="175"/>
        <end position="199"/>
    </location>
</feature>
<keyword evidence="3" id="KW-1185">Reference proteome</keyword>
<gene>
    <name evidence="2" type="ORF">ACFOX0_18195</name>
</gene>
<protein>
    <submittedName>
        <fullName evidence="2">Type II secretion system F family protein</fullName>
    </submittedName>
</protein>
<dbReference type="PANTHER" id="PTHR35007">
    <property type="entry name" value="INTEGRAL MEMBRANE PROTEIN-RELATED"/>
    <property type="match status" value="1"/>
</dbReference>
<accession>A0ABV8KPA5</accession>
<name>A0ABV8KPA5_9ACTN</name>
<reference evidence="3" key="1">
    <citation type="journal article" date="2019" name="Int. J. Syst. Evol. Microbiol.">
        <title>The Global Catalogue of Microorganisms (GCM) 10K type strain sequencing project: providing services to taxonomists for standard genome sequencing and annotation.</title>
        <authorList>
            <consortium name="The Broad Institute Genomics Platform"/>
            <consortium name="The Broad Institute Genome Sequencing Center for Infectious Disease"/>
            <person name="Wu L."/>
            <person name="Ma J."/>
        </authorList>
    </citation>
    <scope>NUCLEOTIDE SEQUENCE [LARGE SCALE GENOMIC DNA]</scope>
    <source>
        <strain evidence="3">2902at01</strain>
    </source>
</reference>
<organism evidence="2 3">
    <name type="scientific">Micromonospora zhanjiangensis</name>
    <dbReference type="NCBI Taxonomy" id="1522057"/>
    <lineage>
        <taxon>Bacteria</taxon>
        <taxon>Bacillati</taxon>
        <taxon>Actinomycetota</taxon>
        <taxon>Actinomycetes</taxon>
        <taxon>Micromonosporales</taxon>
        <taxon>Micromonosporaceae</taxon>
        <taxon>Micromonospora</taxon>
    </lineage>
</organism>
<dbReference type="RefSeq" id="WP_377547307.1">
    <property type="nucleotide sequence ID" value="NZ_JBHSBN010000011.1"/>
</dbReference>
<evidence type="ECO:0000256" key="1">
    <source>
        <dbReference type="SAM" id="Phobius"/>
    </source>
</evidence>
<proteinExistence type="predicted"/>
<feature type="transmembrane region" description="Helical" evidence="1">
    <location>
        <begin position="33"/>
        <end position="52"/>
    </location>
</feature>
<comment type="caution">
    <text evidence="2">The sequence shown here is derived from an EMBL/GenBank/DDBJ whole genome shotgun (WGS) entry which is preliminary data.</text>
</comment>
<evidence type="ECO:0000313" key="3">
    <source>
        <dbReference type="Proteomes" id="UP001595868"/>
    </source>
</evidence>
<evidence type="ECO:0000313" key="2">
    <source>
        <dbReference type="EMBL" id="MFC4107849.1"/>
    </source>
</evidence>
<sequence length="212" mass="20932">MAAPRRTALLVGLVAVGVGSILGGPVGGLLASVYGGLATGAALRGRAARAAARDRRRRLDGLAALAADLRTGLPVPTALAAFESPGQNEGHAGGDGEPDRLVRLARAAVRLAEQTGAPLADLLERIEGDARATDRGLAVAAAQAAGTRATAWLLAVLPSGGVALGYVIGADPVQVLLHTPVGAGCALGAVVLQVAGLAWTARLSGGGQRVVS</sequence>
<keyword evidence="1" id="KW-0812">Transmembrane</keyword>
<keyword evidence="1" id="KW-1133">Transmembrane helix</keyword>
<dbReference type="Proteomes" id="UP001595868">
    <property type="component" value="Unassembled WGS sequence"/>
</dbReference>
<keyword evidence="1" id="KW-0472">Membrane</keyword>